<evidence type="ECO:0000256" key="1">
    <source>
        <dbReference type="ARBA" id="ARBA00005995"/>
    </source>
</evidence>
<keyword evidence="4" id="KW-1185">Reference proteome</keyword>
<dbReference type="Proteomes" id="UP000029736">
    <property type="component" value="Unassembled WGS sequence"/>
</dbReference>
<gene>
    <name evidence="3" type="ORF">IX84_02965</name>
</gene>
<feature type="domain" description="Amine oxidase" evidence="2">
    <location>
        <begin position="14"/>
        <end position="90"/>
    </location>
</feature>
<feature type="domain" description="Amine oxidase" evidence="2">
    <location>
        <begin position="108"/>
        <end position="343"/>
    </location>
</feature>
<dbReference type="EMBL" id="JPOS01000010">
    <property type="protein sequence ID" value="KGE89307.1"/>
    <property type="molecule type" value="Genomic_DNA"/>
</dbReference>
<reference evidence="3 4" key="1">
    <citation type="journal article" date="2014" name="Int. J. Syst. Evol. Microbiol.">
        <title>Phaeodactylibacter xiamenensis gen. nov., sp. nov., a member of the family Saprospiraceae isolated from the marine alga Phaeodactylum tricornutum.</title>
        <authorList>
            <person name="Chen Z.Jr."/>
            <person name="Lei X."/>
            <person name="Lai Q."/>
            <person name="Li Y."/>
            <person name="Zhang B."/>
            <person name="Zhang J."/>
            <person name="Zhang H."/>
            <person name="Yang L."/>
            <person name="Zheng W."/>
            <person name="Tian Y."/>
            <person name="Yu Z."/>
            <person name="Xu H.Jr."/>
            <person name="Zheng T."/>
        </authorList>
    </citation>
    <scope>NUCLEOTIDE SEQUENCE [LARGE SCALE GENOMIC DNA]</scope>
    <source>
        <strain evidence="3 4">KD52</strain>
    </source>
</reference>
<protein>
    <recommendedName>
        <fullName evidence="2">Amine oxidase domain-containing protein</fullName>
    </recommendedName>
</protein>
<dbReference type="Gene3D" id="3.50.50.60">
    <property type="entry name" value="FAD/NAD(P)-binding domain"/>
    <property type="match status" value="2"/>
</dbReference>
<dbReference type="STRING" id="1524460.IX84_02965"/>
<proteinExistence type="inferred from homology"/>
<dbReference type="InterPro" id="IPR050703">
    <property type="entry name" value="Flavin_MAO"/>
</dbReference>
<dbReference type="AlphaFoldDB" id="A0A098SED8"/>
<dbReference type="InterPro" id="IPR036188">
    <property type="entry name" value="FAD/NAD-bd_sf"/>
</dbReference>
<dbReference type="RefSeq" id="WP_052515710.1">
    <property type="nucleotide sequence ID" value="NZ_JBKAGJ010000024.1"/>
</dbReference>
<dbReference type="PANTHER" id="PTHR43563">
    <property type="entry name" value="AMINE OXIDASE"/>
    <property type="match status" value="1"/>
</dbReference>
<evidence type="ECO:0000313" key="3">
    <source>
        <dbReference type="EMBL" id="KGE89307.1"/>
    </source>
</evidence>
<evidence type="ECO:0000259" key="2">
    <source>
        <dbReference type="Pfam" id="PF01593"/>
    </source>
</evidence>
<organism evidence="3 4">
    <name type="scientific">Phaeodactylibacter xiamenensis</name>
    <dbReference type="NCBI Taxonomy" id="1524460"/>
    <lineage>
        <taxon>Bacteria</taxon>
        <taxon>Pseudomonadati</taxon>
        <taxon>Bacteroidota</taxon>
        <taxon>Saprospiria</taxon>
        <taxon>Saprospirales</taxon>
        <taxon>Haliscomenobacteraceae</taxon>
        <taxon>Phaeodactylibacter</taxon>
    </lineage>
</organism>
<evidence type="ECO:0000313" key="4">
    <source>
        <dbReference type="Proteomes" id="UP000029736"/>
    </source>
</evidence>
<dbReference type="InterPro" id="IPR002937">
    <property type="entry name" value="Amino_oxidase"/>
</dbReference>
<dbReference type="Pfam" id="PF01593">
    <property type="entry name" value="Amino_oxidase"/>
    <property type="match status" value="2"/>
</dbReference>
<dbReference type="PRINTS" id="PR00420">
    <property type="entry name" value="RNGMNOXGNASE"/>
</dbReference>
<comment type="caution">
    <text evidence="3">The sequence shown here is derived from an EMBL/GenBank/DDBJ whole genome shotgun (WGS) entry which is preliminary data.</text>
</comment>
<dbReference type="SUPFAM" id="SSF51905">
    <property type="entry name" value="FAD/NAD(P)-binding domain"/>
    <property type="match status" value="1"/>
</dbReference>
<dbReference type="GO" id="GO:0016491">
    <property type="term" value="F:oxidoreductase activity"/>
    <property type="evidence" value="ECO:0007669"/>
    <property type="project" value="InterPro"/>
</dbReference>
<dbReference type="OrthoDB" id="56323at2"/>
<sequence length="356" mass="39741">MMQETDVLIIGGGLTGLTLNYLLRKAGYAALILEARDRLGGRIWTKTTTEGVKIDMGATWLGQKHTHLVQLLQELKLPVFQQRLGTKALFEQHQQDTAQIVPLPPNNEPSYRIQGGTSALIQALARHLPDEAVLLDTPGEKIHAKADGVYTFSGALTIKSKVVVSTLPPSLLSHRIELQPALPVALIRLMQQTHTWMGESIKAGVAYAQPFWREHGHTGTAFSHTGPFTELYDHTDAEEEHFALKGFLRNDMANLSAPDRKRLVEGQLLKFFGQPALEYASYEETVWPMEPYTYAPYEHAVLPHQNNGHAMYRKPYWNGRLFLAGSETADAFPGYMEGAVRSAEWVYQALSKSPAR</sequence>
<accession>A0A098SED8</accession>
<dbReference type="PANTHER" id="PTHR43563:SF1">
    <property type="entry name" value="AMINE OXIDASE [FLAVIN-CONTAINING] B"/>
    <property type="match status" value="1"/>
</dbReference>
<dbReference type="SUPFAM" id="SSF54373">
    <property type="entry name" value="FAD-linked reductases, C-terminal domain"/>
    <property type="match status" value="1"/>
</dbReference>
<comment type="similarity">
    <text evidence="1">Belongs to the flavin monoamine oxidase family.</text>
</comment>
<name>A0A098SED8_9BACT</name>